<dbReference type="SUPFAM" id="SSF55729">
    <property type="entry name" value="Acyl-CoA N-acyltransferases (Nat)"/>
    <property type="match status" value="1"/>
</dbReference>
<name>A0A3N0W671_9FLAO</name>
<protein>
    <submittedName>
        <fullName evidence="4">N-acetyltransferase</fullName>
    </submittedName>
    <submittedName>
        <fullName evidence="5">Phosphinothricin acetyltransferase</fullName>
    </submittedName>
</protein>
<evidence type="ECO:0000256" key="2">
    <source>
        <dbReference type="ARBA" id="ARBA00023315"/>
    </source>
</evidence>
<dbReference type="Proteomes" id="UP000295709">
    <property type="component" value="Unassembled WGS sequence"/>
</dbReference>
<dbReference type="PANTHER" id="PTHR43072">
    <property type="entry name" value="N-ACETYLTRANSFERASE"/>
    <property type="match status" value="1"/>
</dbReference>
<evidence type="ECO:0000313" key="6">
    <source>
        <dbReference type="Proteomes" id="UP000269375"/>
    </source>
</evidence>
<organism evidence="4 6">
    <name type="scientific">Chryseobacterium daecheongense</name>
    <dbReference type="NCBI Taxonomy" id="192389"/>
    <lineage>
        <taxon>Bacteria</taxon>
        <taxon>Pseudomonadati</taxon>
        <taxon>Bacteroidota</taxon>
        <taxon>Flavobacteriia</taxon>
        <taxon>Flavobacteriales</taxon>
        <taxon>Weeksellaceae</taxon>
        <taxon>Chryseobacterium group</taxon>
        <taxon>Chryseobacterium</taxon>
    </lineage>
</organism>
<dbReference type="PANTHER" id="PTHR43072:SF23">
    <property type="entry name" value="UPF0039 PROTEIN C11D3.02C"/>
    <property type="match status" value="1"/>
</dbReference>
<evidence type="ECO:0000256" key="1">
    <source>
        <dbReference type="ARBA" id="ARBA00022679"/>
    </source>
</evidence>
<dbReference type="OrthoDB" id="9799096at2"/>
<sequence>MEIRSISKEHFPEIITIYQQGIDTGNATFETTVPAWEAWNEQKLPYCRLMAVDNNTILGWAALSKVSSRCVYEGVAEVSVYVSQDHRGKGVGEFLMKNLIEESETQGIWTLQSGMFPENEGTISLHKKMGFRVIGFREKIGKLEGVWRDNILMERRSKKVGVE</sequence>
<keyword evidence="7" id="KW-1185">Reference proteome</keyword>
<dbReference type="Gene3D" id="3.40.630.30">
    <property type="match status" value="1"/>
</dbReference>
<evidence type="ECO:0000313" key="4">
    <source>
        <dbReference type="EMBL" id="ROI00554.1"/>
    </source>
</evidence>
<accession>A0A3N0W671</accession>
<dbReference type="PROSITE" id="PS51186">
    <property type="entry name" value="GNAT"/>
    <property type="match status" value="1"/>
</dbReference>
<proteinExistence type="predicted"/>
<dbReference type="Proteomes" id="UP000269375">
    <property type="component" value="Unassembled WGS sequence"/>
</dbReference>
<dbReference type="AlphaFoldDB" id="A0A3N0W671"/>
<reference evidence="5 7" key="2">
    <citation type="submission" date="2019-03" db="EMBL/GenBank/DDBJ databases">
        <title>Genomic Encyclopedia of Archaeal and Bacterial Type Strains, Phase II (KMG-II): from individual species to whole genera.</title>
        <authorList>
            <person name="Goeker M."/>
        </authorList>
    </citation>
    <scope>NUCLEOTIDE SEQUENCE [LARGE SCALE GENOMIC DNA]</scope>
    <source>
        <strain evidence="5 7">DSM 15235</strain>
    </source>
</reference>
<dbReference type="RefSeq" id="WP_123262252.1">
    <property type="nucleotide sequence ID" value="NZ_RJTX01000001.1"/>
</dbReference>
<keyword evidence="2" id="KW-0012">Acyltransferase</keyword>
<evidence type="ECO:0000259" key="3">
    <source>
        <dbReference type="PROSITE" id="PS51186"/>
    </source>
</evidence>
<evidence type="ECO:0000313" key="7">
    <source>
        <dbReference type="Proteomes" id="UP000295709"/>
    </source>
</evidence>
<dbReference type="CDD" id="cd04301">
    <property type="entry name" value="NAT_SF"/>
    <property type="match status" value="1"/>
</dbReference>
<dbReference type="EMBL" id="RJTX01000001">
    <property type="protein sequence ID" value="ROI00554.1"/>
    <property type="molecule type" value="Genomic_DNA"/>
</dbReference>
<feature type="domain" description="N-acetyltransferase" evidence="3">
    <location>
        <begin position="1"/>
        <end position="158"/>
    </location>
</feature>
<gene>
    <name evidence="5" type="ORF">BCF50_0233</name>
    <name evidence="4" type="ORF">EGI05_06640</name>
</gene>
<comment type="caution">
    <text evidence="4">The sequence shown here is derived from an EMBL/GenBank/DDBJ whole genome shotgun (WGS) entry which is preliminary data.</text>
</comment>
<dbReference type="GO" id="GO:0016747">
    <property type="term" value="F:acyltransferase activity, transferring groups other than amino-acyl groups"/>
    <property type="evidence" value="ECO:0007669"/>
    <property type="project" value="InterPro"/>
</dbReference>
<dbReference type="Pfam" id="PF00583">
    <property type="entry name" value="Acetyltransf_1"/>
    <property type="match status" value="1"/>
</dbReference>
<dbReference type="InterPro" id="IPR016181">
    <property type="entry name" value="Acyl_CoA_acyltransferase"/>
</dbReference>
<dbReference type="EMBL" id="SOQW01000001">
    <property type="protein sequence ID" value="TDX94466.1"/>
    <property type="molecule type" value="Genomic_DNA"/>
</dbReference>
<keyword evidence="1 4" id="KW-0808">Transferase</keyword>
<evidence type="ECO:0000313" key="5">
    <source>
        <dbReference type="EMBL" id="TDX94466.1"/>
    </source>
</evidence>
<dbReference type="InterPro" id="IPR000182">
    <property type="entry name" value="GNAT_dom"/>
</dbReference>
<reference evidence="4" key="1">
    <citation type="submission" date="2018-11" db="EMBL/GenBank/DDBJ databases">
        <title>Proposal to divide the Flavobacteriaceae and reorganize its genera based on Amino Acid Identity values calculated from whole genome sequences.</title>
        <authorList>
            <person name="Nicholson A.C."/>
            <person name="Gulvik C.A."/>
            <person name="Whitney A.M."/>
            <person name="Humrighouse B.W."/>
            <person name="Bell M."/>
            <person name="Holmes B."/>
            <person name="Steigerwalt A."/>
            <person name="Villarma A."/>
            <person name="Sheth M."/>
            <person name="Batra D."/>
            <person name="Pryor J."/>
            <person name="Bernardet J.-F."/>
            <person name="Hugo C."/>
            <person name="Kampfer P."/>
            <person name="Newman J."/>
            <person name="Mcquiston J.R."/>
        </authorList>
    </citation>
    <scope>NUCLEOTIDE SEQUENCE</scope>
    <source>
        <strain evidence="4">DSM 15235</strain>
    </source>
</reference>